<dbReference type="Pfam" id="PF14821">
    <property type="entry name" value="Thr_synth_N"/>
    <property type="match status" value="1"/>
</dbReference>
<proteinExistence type="inferred from homology"/>
<dbReference type="EC" id="4.2.3.1" evidence="5"/>
<dbReference type="SUPFAM" id="SSF53686">
    <property type="entry name" value="Tryptophan synthase beta subunit-like PLP-dependent enzymes"/>
    <property type="match status" value="1"/>
</dbReference>
<dbReference type="InterPro" id="IPR037158">
    <property type="entry name" value="Thr_synth_N_sf"/>
</dbReference>
<evidence type="ECO:0000256" key="1">
    <source>
        <dbReference type="ARBA" id="ARBA00001933"/>
    </source>
</evidence>
<dbReference type="InterPro" id="IPR036052">
    <property type="entry name" value="TrpB-like_PALP_sf"/>
</dbReference>
<feature type="domain" description="Tryptophan synthase beta chain-like PALP" evidence="6">
    <location>
        <begin position="104"/>
        <end position="331"/>
    </location>
</feature>
<dbReference type="NCBIfam" id="TIGR00260">
    <property type="entry name" value="thrC"/>
    <property type="match status" value="1"/>
</dbReference>
<evidence type="ECO:0000256" key="2">
    <source>
        <dbReference type="ARBA" id="ARBA00005517"/>
    </source>
</evidence>
<name>A0ABS1BRG9_9NEIS</name>
<protein>
    <recommendedName>
        <fullName evidence="5">Threonine synthase</fullName>
        <ecNumber evidence="5">4.2.3.1</ecNumber>
    </recommendedName>
</protein>
<dbReference type="EMBL" id="JAEHNZ010000001">
    <property type="protein sequence ID" value="MBK0395852.1"/>
    <property type="molecule type" value="Genomic_DNA"/>
</dbReference>
<evidence type="ECO:0000259" key="6">
    <source>
        <dbReference type="Pfam" id="PF00291"/>
    </source>
</evidence>
<reference evidence="8 9" key="1">
    <citation type="journal article" date="2021" name="Pathogens">
        <title>Isolation and Characterization of Kingella bonacorsii sp. nov., A Novel Kingella Species Detected in a Stable Periodontitis Subject.</title>
        <authorList>
            <person name="Antezack A."/>
            <person name="Boxberger M."/>
            <person name="Rolland C."/>
            <person name="Monnet-Corti V."/>
            <person name="La Scola B."/>
        </authorList>
    </citation>
    <scope>NUCLEOTIDE SEQUENCE [LARGE SCALE GENOMIC DNA]</scope>
    <source>
        <strain evidence="8 9">Marseille-Q4569</strain>
    </source>
</reference>
<dbReference type="Pfam" id="PF00291">
    <property type="entry name" value="PALP"/>
    <property type="match status" value="1"/>
</dbReference>
<dbReference type="InterPro" id="IPR004450">
    <property type="entry name" value="Thr_synthase-like"/>
</dbReference>
<keyword evidence="3" id="KW-0663">Pyridoxal phosphate</keyword>
<evidence type="ECO:0000313" key="9">
    <source>
        <dbReference type="Proteomes" id="UP000614058"/>
    </source>
</evidence>
<comment type="caution">
    <text evidence="8">The sequence shown here is derived from an EMBL/GenBank/DDBJ whole genome shotgun (WGS) entry which is preliminary data.</text>
</comment>
<dbReference type="CDD" id="cd01560">
    <property type="entry name" value="Thr-synth_2"/>
    <property type="match status" value="1"/>
</dbReference>
<keyword evidence="4 8" id="KW-0456">Lyase</keyword>
<dbReference type="PANTHER" id="PTHR42690">
    <property type="entry name" value="THREONINE SYNTHASE FAMILY MEMBER"/>
    <property type="match status" value="1"/>
</dbReference>
<dbReference type="InterPro" id="IPR029144">
    <property type="entry name" value="Thr_synth_N"/>
</dbReference>
<dbReference type="Pfam" id="PF24857">
    <property type="entry name" value="THR4_C"/>
    <property type="match status" value="1"/>
</dbReference>
<evidence type="ECO:0000256" key="5">
    <source>
        <dbReference type="NCBIfam" id="TIGR00260"/>
    </source>
</evidence>
<gene>
    <name evidence="8" type="ORF">JDW22_04460</name>
</gene>
<dbReference type="GO" id="GO:0004795">
    <property type="term" value="F:threonine synthase activity"/>
    <property type="evidence" value="ECO:0007669"/>
    <property type="project" value="UniProtKB-EC"/>
</dbReference>
<dbReference type="RefSeq" id="WP_200521874.1">
    <property type="nucleotide sequence ID" value="NZ_JAEHNZ010000001.1"/>
</dbReference>
<accession>A0ABS1BRG9</accession>
<evidence type="ECO:0000259" key="7">
    <source>
        <dbReference type="Pfam" id="PF14821"/>
    </source>
</evidence>
<dbReference type="Proteomes" id="UP000614058">
    <property type="component" value="Unassembled WGS sequence"/>
</dbReference>
<dbReference type="Gene3D" id="3.40.50.1100">
    <property type="match status" value="2"/>
</dbReference>
<dbReference type="Gene3D" id="3.90.1380.10">
    <property type="entry name" value="Threonine synthase, N-terminal domain"/>
    <property type="match status" value="1"/>
</dbReference>
<keyword evidence="9" id="KW-1185">Reference proteome</keyword>
<dbReference type="InterPro" id="IPR051166">
    <property type="entry name" value="Threonine_Synthase"/>
</dbReference>
<sequence length="471" mass="51860">MNYISTRGNTPAKTFSQALLMGLAPDGGLMLPEHYPQITAEQLTHWRTLSYAELAFEVIRLFATDIPENDLRGIINRTYTRETFGSAEITPVRTLKDGIKIQALSNGPTLAFKDMAMQFLGNAFEYVLAKENKTLNILGATSGDTGSAAEYALRGKRGINVFMLSPDGKMSNFQRAQMYSLQDENIINIAVRGMFDDCQDIVKAVQNDAEFKQRYRISTVNSINWGRIVAQVVYYIAGYLRASESNEQRVSFCVPSGNFGNICAGHIAKQMGLPIDRLIVATNENNVLDEFFRTGQYRPRDAAHTYVTSSPSMDISKASNFERFVFDLVGRDANQVQSLWANVAQGNGFNLQDKLDIIRQKYGFVSGSSTHADRLATIKSVYGTDGELIDPHTADGIKVARQLRESGETIVCLETALAAKFDATIHEAVGSVAIPRPAKLAGLEDLPQRVQVIDSDADTVKSIIRNKVGGA</sequence>
<evidence type="ECO:0000313" key="8">
    <source>
        <dbReference type="EMBL" id="MBK0395852.1"/>
    </source>
</evidence>
<dbReference type="PANTHER" id="PTHR42690:SF1">
    <property type="entry name" value="THREONINE SYNTHASE-LIKE 2"/>
    <property type="match status" value="1"/>
</dbReference>
<organism evidence="8 9">
    <name type="scientific">Kingella bonacorsii</name>
    <dbReference type="NCBI Taxonomy" id="2796361"/>
    <lineage>
        <taxon>Bacteria</taxon>
        <taxon>Pseudomonadati</taxon>
        <taxon>Pseudomonadota</taxon>
        <taxon>Betaproteobacteria</taxon>
        <taxon>Neisseriales</taxon>
        <taxon>Neisseriaceae</taxon>
        <taxon>Kingella</taxon>
    </lineage>
</organism>
<feature type="domain" description="Threonine synthase N-terminal" evidence="7">
    <location>
        <begin position="2"/>
        <end position="79"/>
    </location>
</feature>
<comment type="cofactor">
    <cofactor evidence="1">
        <name>pyridoxal 5'-phosphate</name>
        <dbReference type="ChEBI" id="CHEBI:597326"/>
    </cofactor>
</comment>
<dbReference type="InterPro" id="IPR001926">
    <property type="entry name" value="TrpB-like_PALP"/>
</dbReference>
<evidence type="ECO:0000256" key="3">
    <source>
        <dbReference type="ARBA" id="ARBA00022898"/>
    </source>
</evidence>
<comment type="similarity">
    <text evidence="2">Belongs to the threonine synthase family.</text>
</comment>
<evidence type="ECO:0000256" key="4">
    <source>
        <dbReference type="ARBA" id="ARBA00023239"/>
    </source>
</evidence>